<sequence length="104" mass="11729">MPRRTFRYVPFTITQDRTAEPEYEARCVSGDETECGAKSGTHHAPGPVEEWQRKHTQETGHRRYRRNFGDYAVVQPPSDLDDAAGPPITHAIAELLKNGTTPHD</sequence>
<dbReference type="EMBL" id="CP094298">
    <property type="protein sequence ID" value="UNZ04486.1"/>
    <property type="molecule type" value="Genomic_DNA"/>
</dbReference>
<gene>
    <name evidence="3" type="ORF">SRIMR7_20210</name>
</gene>
<dbReference type="GeneID" id="66856414"/>
<evidence type="ECO:0000313" key="3">
    <source>
        <dbReference type="EMBL" id="UNZ04486.1"/>
    </source>
</evidence>
<organism evidence="3 4">
    <name type="scientific">Streptomyces rimosus subsp. rimosus</name>
    <dbReference type="NCBI Taxonomy" id="132474"/>
    <lineage>
        <taxon>Bacteria</taxon>
        <taxon>Bacillati</taxon>
        <taxon>Actinomycetota</taxon>
        <taxon>Actinomycetes</taxon>
        <taxon>Kitasatosporales</taxon>
        <taxon>Streptomycetaceae</taxon>
        <taxon>Streptomyces</taxon>
    </lineage>
</organism>
<dbReference type="Pfam" id="PF25232">
    <property type="entry name" value="DUF7848"/>
    <property type="match status" value="1"/>
</dbReference>
<evidence type="ECO:0000256" key="1">
    <source>
        <dbReference type="SAM" id="MobiDB-lite"/>
    </source>
</evidence>
<evidence type="ECO:0000259" key="2">
    <source>
        <dbReference type="Pfam" id="PF25232"/>
    </source>
</evidence>
<dbReference type="RefSeq" id="WP_003980371.1">
    <property type="nucleotide sequence ID" value="NZ_CP043497.1"/>
</dbReference>
<feature type="compositionally biased region" description="Basic and acidic residues" evidence="1">
    <location>
        <begin position="50"/>
        <end position="59"/>
    </location>
</feature>
<dbReference type="InterPro" id="IPR057170">
    <property type="entry name" value="DUF7848"/>
</dbReference>
<feature type="region of interest" description="Disordered" evidence="1">
    <location>
        <begin position="34"/>
        <end position="59"/>
    </location>
</feature>
<keyword evidence="4" id="KW-1185">Reference proteome</keyword>
<feature type="domain" description="DUF7848" evidence="2">
    <location>
        <begin position="2"/>
        <end position="76"/>
    </location>
</feature>
<proteinExistence type="predicted"/>
<evidence type="ECO:0000313" key="4">
    <source>
        <dbReference type="Proteomes" id="UP000829494"/>
    </source>
</evidence>
<name>A0ABY3Z3S3_STRRM</name>
<dbReference type="Proteomes" id="UP000829494">
    <property type="component" value="Chromosome"/>
</dbReference>
<accession>A0ABY3Z3S3</accession>
<reference evidence="3 4" key="1">
    <citation type="submission" date="2022-03" db="EMBL/GenBank/DDBJ databases">
        <title>Complete genome of Streptomyces rimosus ssp. rimosus R7 (=ATCC 10970).</title>
        <authorList>
            <person name="Beganovic S."/>
            <person name="Ruckert C."/>
            <person name="Busche T."/>
            <person name="Kalinowski J."/>
            <person name="Wittmann C."/>
        </authorList>
    </citation>
    <scope>NUCLEOTIDE SEQUENCE [LARGE SCALE GENOMIC DNA]</scope>
    <source>
        <strain evidence="3 4">R7</strain>
    </source>
</reference>
<protein>
    <recommendedName>
        <fullName evidence="2">DUF7848 domain-containing protein</fullName>
    </recommendedName>
</protein>